<dbReference type="Proteomes" id="UP000479000">
    <property type="component" value="Unassembled WGS sequence"/>
</dbReference>
<feature type="non-terminal residue" evidence="1">
    <location>
        <position position="1"/>
    </location>
</feature>
<dbReference type="AlphaFoldDB" id="A0A6H5H9E6"/>
<protein>
    <submittedName>
        <fullName evidence="1">Uncharacterized protein</fullName>
    </submittedName>
</protein>
<evidence type="ECO:0000313" key="1">
    <source>
        <dbReference type="EMBL" id="CAB0013542.1"/>
    </source>
</evidence>
<feature type="non-terminal residue" evidence="1">
    <location>
        <position position="139"/>
    </location>
</feature>
<name>A0A6H5H9E6_9HEMI</name>
<organism evidence="1 3">
    <name type="scientific">Nesidiocoris tenuis</name>
    <dbReference type="NCBI Taxonomy" id="355587"/>
    <lineage>
        <taxon>Eukaryota</taxon>
        <taxon>Metazoa</taxon>
        <taxon>Ecdysozoa</taxon>
        <taxon>Arthropoda</taxon>
        <taxon>Hexapoda</taxon>
        <taxon>Insecta</taxon>
        <taxon>Pterygota</taxon>
        <taxon>Neoptera</taxon>
        <taxon>Paraneoptera</taxon>
        <taxon>Hemiptera</taxon>
        <taxon>Heteroptera</taxon>
        <taxon>Panheteroptera</taxon>
        <taxon>Cimicomorpha</taxon>
        <taxon>Miridae</taxon>
        <taxon>Dicyphina</taxon>
        <taxon>Nesidiocoris</taxon>
    </lineage>
</organism>
<dbReference type="EMBL" id="CADCXU010026841">
    <property type="protein sequence ID" value="CAB0013543.1"/>
    <property type="molecule type" value="Genomic_DNA"/>
</dbReference>
<evidence type="ECO:0000313" key="2">
    <source>
        <dbReference type="EMBL" id="CAB0013543.1"/>
    </source>
</evidence>
<sequence>MTRFLLSVSFASTNSRLQENCSSSVKTNTTARINTVTPDQSSGYCSPVSKGSKHLFESMPGRGSKQDGVRRRDLSQGLIQGPFSCELGQRMQHYISSWPTPACFQDLLESCWKSRSLSSLKLQQKVSKSNSVSRSQVSS</sequence>
<dbReference type="EMBL" id="CADCXU010026840">
    <property type="protein sequence ID" value="CAB0013542.1"/>
    <property type="molecule type" value="Genomic_DNA"/>
</dbReference>
<accession>A0A6H5H9E6</accession>
<reference evidence="1 3" key="1">
    <citation type="submission" date="2020-02" db="EMBL/GenBank/DDBJ databases">
        <authorList>
            <person name="Ferguson B K."/>
        </authorList>
    </citation>
    <scope>NUCLEOTIDE SEQUENCE [LARGE SCALE GENOMIC DNA]</scope>
</reference>
<keyword evidence="3" id="KW-1185">Reference proteome</keyword>
<evidence type="ECO:0000313" key="3">
    <source>
        <dbReference type="Proteomes" id="UP000479000"/>
    </source>
</evidence>
<gene>
    <name evidence="1" type="ORF">NTEN_LOCUS18153</name>
    <name evidence="2" type="ORF">NTEN_LOCUS18154</name>
</gene>
<proteinExistence type="predicted"/>